<evidence type="ECO:0000313" key="1">
    <source>
        <dbReference type="EMBL" id="SDR60127.1"/>
    </source>
</evidence>
<organism evidence="1 2">
    <name type="scientific">Paraburkholderia tuberum</name>
    <dbReference type="NCBI Taxonomy" id="157910"/>
    <lineage>
        <taxon>Bacteria</taxon>
        <taxon>Pseudomonadati</taxon>
        <taxon>Pseudomonadota</taxon>
        <taxon>Betaproteobacteria</taxon>
        <taxon>Burkholderiales</taxon>
        <taxon>Burkholderiaceae</taxon>
        <taxon>Paraburkholderia</taxon>
    </lineage>
</organism>
<name>A0A1H1KDJ8_9BURK</name>
<dbReference type="EMBL" id="FNKX01000003">
    <property type="protein sequence ID" value="SDR60127.1"/>
    <property type="molecule type" value="Genomic_DNA"/>
</dbReference>
<dbReference type="Proteomes" id="UP000199365">
    <property type="component" value="Unassembled WGS sequence"/>
</dbReference>
<accession>A0A1H1KDJ8</accession>
<protein>
    <submittedName>
        <fullName evidence="1">Uncharacterized protein</fullName>
    </submittedName>
</protein>
<reference evidence="2" key="1">
    <citation type="submission" date="2016-10" db="EMBL/GenBank/DDBJ databases">
        <authorList>
            <person name="Varghese N."/>
            <person name="Submissions S."/>
        </authorList>
    </citation>
    <scope>NUCLEOTIDE SEQUENCE [LARGE SCALE GENOMIC DNA]</scope>
    <source>
        <strain evidence="2">DUS833</strain>
    </source>
</reference>
<gene>
    <name evidence="1" type="ORF">SAMN05445850_7145</name>
</gene>
<evidence type="ECO:0000313" key="2">
    <source>
        <dbReference type="Proteomes" id="UP000199365"/>
    </source>
</evidence>
<sequence>MQRVITYRGFEIHVELTPAAEDTFNVTVQIKGGTNLEVLGARGGGGSRCATALLLNDGPTWLGKSPVKPQSTCCLARLADSIPVSPPRYTHSSRRVRSLAAFDVARTTVVAVESIGVRPNLSPGDGVHFISTDDRAAQAR</sequence>
<keyword evidence="2" id="KW-1185">Reference proteome</keyword>
<dbReference type="AlphaFoldDB" id="A0A1H1KDJ8"/>
<proteinExistence type="predicted"/>